<gene>
    <name evidence="3" type="ORF">MEDL_30815</name>
</gene>
<sequence>MNIDNLLDTTKNFLDQIDRTKYKFKVPNKSDLISFAKIILENNEFQFNGTLYKQVIGAPQGGILSPTATDLHLSTILTKILDRFQFKNSISMICQYRDDGFMITECNKSQIDEFFAIANNIDPLLKFTYNFSNTEVTYLDTEVKSSLMIRHLSVNQVLNDNDDDITLGGLSTWTTTPSYLIKQPVTSTPSPNMSKKIRISFKQIKKIRGKYKFPFFLKEKQTQIIENVMKGNHSVGILPTGYGKSICFQILPILHEEVFGQKKIALVFSPLKSLMYDQCAATTSQGISSICIVQRTDMSDETIEGLPKDDVNEHDEHHTEEITEDHKETEGPTGPETEDPAGPETEDPTRNEIDILHISNYTLDFITSKFQSLTSCYDFLNFLPKLTDDVFY</sequence>
<evidence type="ECO:0000313" key="3">
    <source>
        <dbReference type="EMBL" id="CAG2217126.1"/>
    </source>
</evidence>
<dbReference type="GO" id="GO:0016787">
    <property type="term" value="F:hydrolase activity"/>
    <property type="evidence" value="ECO:0007669"/>
    <property type="project" value="UniProtKB-KW"/>
</dbReference>
<dbReference type="Proteomes" id="UP000683360">
    <property type="component" value="Unassembled WGS sequence"/>
</dbReference>
<comment type="caution">
    <text evidence="3">The sequence shown here is derived from an EMBL/GenBank/DDBJ whole genome shotgun (WGS) entry which is preliminary data.</text>
</comment>
<accession>A0A8S3SD47</accession>
<dbReference type="AlphaFoldDB" id="A0A8S3SD47"/>
<proteinExistence type="predicted"/>
<dbReference type="EMBL" id="CAJPWZ010001503">
    <property type="protein sequence ID" value="CAG2217126.1"/>
    <property type="molecule type" value="Genomic_DNA"/>
</dbReference>
<dbReference type="EC" id="3.6.4.12" evidence="3"/>
<dbReference type="InterPro" id="IPR000477">
    <property type="entry name" value="RT_dom"/>
</dbReference>
<evidence type="ECO:0000256" key="1">
    <source>
        <dbReference type="SAM" id="MobiDB-lite"/>
    </source>
</evidence>
<dbReference type="SUPFAM" id="SSF52540">
    <property type="entry name" value="P-loop containing nucleoside triphosphate hydrolases"/>
    <property type="match status" value="1"/>
</dbReference>
<reference evidence="3" key="1">
    <citation type="submission" date="2021-03" db="EMBL/GenBank/DDBJ databases">
        <authorList>
            <person name="Bekaert M."/>
        </authorList>
    </citation>
    <scope>NUCLEOTIDE SEQUENCE</scope>
</reference>
<dbReference type="OrthoDB" id="10047121at2759"/>
<evidence type="ECO:0000313" key="4">
    <source>
        <dbReference type="Proteomes" id="UP000683360"/>
    </source>
</evidence>
<feature type="compositionally biased region" description="Basic and acidic residues" evidence="1">
    <location>
        <begin position="306"/>
        <end position="330"/>
    </location>
</feature>
<dbReference type="GO" id="GO:0003678">
    <property type="term" value="F:DNA helicase activity"/>
    <property type="evidence" value="ECO:0007669"/>
    <property type="project" value="UniProtKB-EC"/>
</dbReference>
<dbReference type="GO" id="GO:0005524">
    <property type="term" value="F:ATP binding"/>
    <property type="evidence" value="ECO:0007669"/>
    <property type="project" value="InterPro"/>
</dbReference>
<keyword evidence="3" id="KW-0378">Hydrolase</keyword>
<dbReference type="GO" id="GO:0003676">
    <property type="term" value="F:nucleic acid binding"/>
    <property type="evidence" value="ECO:0007669"/>
    <property type="project" value="InterPro"/>
</dbReference>
<protein>
    <submittedName>
        <fullName evidence="3">RecQ</fullName>
        <ecNumber evidence="3">3.6.4.12</ecNumber>
    </submittedName>
</protein>
<feature type="region of interest" description="Disordered" evidence="1">
    <location>
        <begin position="303"/>
        <end position="349"/>
    </location>
</feature>
<dbReference type="Gene3D" id="3.40.50.300">
    <property type="entry name" value="P-loop containing nucleotide triphosphate hydrolases"/>
    <property type="match status" value="1"/>
</dbReference>
<organism evidence="3 4">
    <name type="scientific">Mytilus edulis</name>
    <name type="common">Blue mussel</name>
    <dbReference type="NCBI Taxonomy" id="6550"/>
    <lineage>
        <taxon>Eukaryota</taxon>
        <taxon>Metazoa</taxon>
        <taxon>Spiralia</taxon>
        <taxon>Lophotrochozoa</taxon>
        <taxon>Mollusca</taxon>
        <taxon>Bivalvia</taxon>
        <taxon>Autobranchia</taxon>
        <taxon>Pteriomorphia</taxon>
        <taxon>Mytilida</taxon>
        <taxon>Mytiloidea</taxon>
        <taxon>Mytilidae</taxon>
        <taxon>Mytilinae</taxon>
        <taxon>Mytilus</taxon>
    </lineage>
</organism>
<name>A0A8S3SD47_MYTED</name>
<dbReference type="InterPro" id="IPR011545">
    <property type="entry name" value="DEAD/DEAH_box_helicase_dom"/>
</dbReference>
<dbReference type="PANTHER" id="PTHR21301">
    <property type="entry name" value="REVERSE TRANSCRIPTASE"/>
    <property type="match status" value="1"/>
</dbReference>
<dbReference type="InterPro" id="IPR027417">
    <property type="entry name" value="P-loop_NTPase"/>
</dbReference>
<dbReference type="PROSITE" id="PS50878">
    <property type="entry name" value="RT_POL"/>
    <property type="match status" value="1"/>
</dbReference>
<dbReference type="Pfam" id="PF00270">
    <property type="entry name" value="DEAD"/>
    <property type="match status" value="1"/>
</dbReference>
<evidence type="ECO:0000259" key="2">
    <source>
        <dbReference type="PROSITE" id="PS50878"/>
    </source>
</evidence>
<keyword evidence="4" id="KW-1185">Reference proteome</keyword>
<feature type="domain" description="Reverse transcriptase" evidence="2">
    <location>
        <begin position="1"/>
        <end position="154"/>
    </location>
</feature>
<dbReference type="PANTHER" id="PTHR21301:SF10">
    <property type="entry name" value="REVERSE TRANSCRIPTASE DOMAIN-CONTAINING PROTEIN"/>
    <property type="match status" value="1"/>
</dbReference>
<feature type="compositionally biased region" description="Acidic residues" evidence="1">
    <location>
        <begin position="336"/>
        <end position="346"/>
    </location>
</feature>